<protein>
    <submittedName>
        <fullName evidence="6">Integrator complex subunit 4</fullName>
    </submittedName>
</protein>
<sequence length="1008" mass="116625">MNQKDPRLLAKPPTRLHPSQRHLIRKERNFTTEASPDIEDVKHPKIAKYDENIKVPQIKPQISNAYSYQHHGKHYACIFLQSYYARGECPLRILHDARVYSCYDSLVTFLTVDIASMPVDNYSESAAIVIDVLKNSGIEKDEIIDISFEILQYMVQSSSNNMDLWQNLLQLFYIPLENKDFCCRSYTVQLMKLIESCITQGTYTEDEDIIIYKLLQGNLNSTDRERRASAFCCLVKLIINKPNEQIPTEYLKKFMRSMAIHHDSIMREISIKFLEQLADKNLVSMEYYNVIKDLCKDSNIETRRIALRVLQKMADKYGTLIVKSHNNYEIPLNDEAFAILCAAFNDADTLVRTEAAIVIGKFTNVSPNFLLQTLDKKLIPSMIKQDDNKGRESPYFYNWSSGTSLALDIPCESKSEESKSFIPPQACGAFVTALEDEYTTVRKAAVTSLGILAKGQSNIAYFALDHLADMFNDDIDQVRIDAITALTPLLVYGKISRDQLITICTVLDDALPDSRLTLHDLLCKANLENADCLLLLYQRLQQSLARFPEDKLSIYKCFSFIGRSHHQFVPGILYKVLDIDPVFKLTERTFQEPSHIASLIMVLNATVECEVIASLLPDYMIRQYKSLHSSMPDLVPAIRAFEDESGFHYSNKKSSKISNYVFEYFKTMLSELYKILQLPNTACTLNAMDKHLSQFYKTMDFDEGVSANMRFFNKLCKVIRTLRFIITTGKREKRTMFLIENIFTDLKDLEVSFLSVNPYLYQYIMYIHFLTKIIEWTRYKNLPHSVVYYNIKLGLKKFKSFDMYLTSQGLEKYIDVTKEFEECFDILAKKENFKDEFIGNALDNVVINFKLHLNINDLSFNDKMKLYMANIEQPTKQSERMRVAVLKMPVTVPYVVLLKHFTDVNLANFCIQIAYSDGTIGYISPRSHEFHRVDDDTVRLRTKLKVLFERPWNSIAYITIRNGIIVNRNIMSPLNFLSEPGYFQPIRRIDCRDNISEMILGFSMKNKT</sequence>
<dbReference type="InterPro" id="IPR011989">
    <property type="entry name" value="ARM-like"/>
</dbReference>
<feature type="domain" description="Integrator complex subunit 4/Protein SIEL C-terminal Ig-like" evidence="4">
    <location>
        <begin position="871"/>
        <end position="966"/>
    </location>
</feature>
<organism evidence="5 6">
    <name type="scientific">Parastrongyloides trichosuri</name>
    <name type="common">Possum-specific nematode worm</name>
    <dbReference type="NCBI Taxonomy" id="131310"/>
    <lineage>
        <taxon>Eukaryota</taxon>
        <taxon>Metazoa</taxon>
        <taxon>Ecdysozoa</taxon>
        <taxon>Nematoda</taxon>
        <taxon>Chromadorea</taxon>
        <taxon>Rhabditida</taxon>
        <taxon>Tylenchina</taxon>
        <taxon>Panagrolaimomorpha</taxon>
        <taxon>Strongyloidoidea</taxon>
        <taxon>Strongyloididae</taxon>
        <taxon>Parastrongyloides</taxon>
    </lineage>
</organism>
<dbReference type="PANTHER" id="PTHR20938:SF0">
    <property type="entry name" value="INTEGRATOR COMPLEX SUBUNIT 4"/>
    <property type="match status" value="1"/>
</dbReference>
<dbReference type="AlphaFoldDB" id="A0A0N5A263"/>
<dbReference type="InterPro" id="IPR016024">
    <property type="entry name" value="ARM-type_fold"/>
</dbReference>
<evidence type="ECO:0000256" key="1">
    <source>
        <dbReference type="ARBA" id="ARBA00004123"/>
    </source>
</evidence>
<evidence type="ECO:0000313" key="5">
    <source>
        <dbReference type="Proteomes" id="UP000038045"/>
    </source>
</evidence>
<name>A0A0N5A263_PARTI</name>
<dbReference type="Gene3D" id="1.25.10.10">
    <property type="entry name" value="Leucine-rich Repeat Variant"/>
    <property type="match status" value="1"/>
</dbReference>
<dbReference type="Proteomes" id="UP000038045">
    <property type="component" value="Unplaced"/>
</dbReference>
<feature type="region of interest" description="Disordered" evidence="3">
    <location>
        <begin position="1"/>
        <end position="20"/>
    </location>
</feature>
<accession>A0A0N5A263</accession>
<dbReference type="GO" id="GO:0032039">
    <property type="term" value="C:integrator complex"/>
    <property type="evidence" value="ECO:0007669"/>
    <property type="project" value="TreeGrafter"/>
</dbReference>
<dbReference type="GO" id="GO:0016180">
    <property type="term" value="P:snRNA processing"/>
    <property type="evidence" value="ECO:0007669"/>
    <property type="project" value="TreeGrafter"/>
</dbReference>
<evidence type="ECO:0000259" key="4">
    <source>
        <dbReference type="Pfam" id="PF25458"/>
    </source>
</evidence>
<reference evidence="6" key="1">
    <citation type="submission" date="2017-02" db="UniProtKB">
        <authorList>
            <consortium name="WormBaseParasite"/>
        </authorList>
    </citation>
    <scope>IDENTIFICATION</scope>
</reference>
<comment type="subcellular location">
    <subcellularLocation>
        <location evidence="1">Nucleus</location>
    </subcellularLocation>
</comment>
<dbReference type="Pfam" id="PF25458">
    <property type="entry name" value="INTS4_C"/>
    <property type="match status" value="1"/>
</dbReference>
<keyword evidence="2" id="KW-0539">Nucleus</keyword>
<evidence type="ECO:0000256" key="2">
    <source>
        <dbReference type="ARBA" id="ARBA00023242"/>
    </source>
</evidence>
<dbReference type="STRING" id="131310.A0A0N5A263"/>
<evidence type="ECO:0000313" key="6">
    <source>
        <dbReference type="WBParaSite" id="PTRK_0001570700.1"/>
    </source>
</evidence>
<proteinExistence type="predicted"/>
<keyword evidence="5" id="KW-1185">Reference proteome</keyword>
<dbReference type="InterPro" id="IPR057412">
    <property type="entry name" value="INTS4_C"/>
</dbReference>
<dbReference type="SUPFAM" id="SSF48371">
    <property type="entry name" value="ARM repeat"/>
    <property type="match status" value="1"/>
</dbReference>
<evidence type="ECO:0000256" key="3">
    <source>
        <dbReference type="SAM" id="MobiDB-lite"/>
    </source>
</evidence>
<dbReference type="PANTHER" id="PTHR20938">
    <property type="entry name" value="INTEGRATOR COMPLEX SUBUNIT 4"/>
    <property type="match status" value="1"/>
</dbReference>
<dbReference type="WBParaSite" id="PTRK_0001570700.1">
    <property type="protein sequence ID" value="PTRK_0001570700.1"/>
    <property type="gene ID" value="PTRK_0001570700"/>
</dbReference>